<feature type="region of interest" description="Disordered" evidence="1">
    <location>
        <begin position="1"/>
        <end position="46"/>
    </location>
</feature>
<evidence type="ECO:0000313" key="2">
    <source>
        <dbReference type="EMBL" id="EAX92771.1"/>
    </source>
</evidence>
<dbReference type="EMBL" id="DS113948">
    <property type="protein sequence ID" value="EAX92771.1"/>
    <property type="molecule type" value="Genomic_DNA"/>
</dbReference>
<proteinExistence type="predicted"/>
<feature type="compositionally biased region" description="Basic and acidic residues" evidence="1">
    <location>
        <begin position="1"/>
        <end position="31"/>
    </location>
</feature>
<dbReference type="AlphaFoldDB" id="A2FQR2"/>
<dbReference type="VEuPathDB" id="TrichDB:TVAG_373710"/>
<evidence type="ECO:0000313" key="3">
    <source>
        <dbReference type="Proteomes" id="UP000001542"/>
    </source>
</evidence>
<evidence type="ECO:0000256" key="1">
    <source>
        <dbReference type="SAM" id="MobiDB-lite"/>
    </source>
</evidence>
<dbReference type="VEuPathDB" id="TrichDB:TVAGG3_0833300"/>
<sequence>MSKAQKKVDNKSKKPNHKKNDNDKKKHEQQPKRKKDTRFDAFTPKSLTPVSAMDMDSVIHNLQERNQKITVGIESSFNDLNDSLYSQFVVSTASLQNSTENVGALSNVLKKVSSNPFVNLIISGDSNELLEFTKEKHFEKYFSPNQLHSATILLQFLTKSISNISEQNENYAEWISAALIDIEQDESKSTLTQLPKIITKIQELSEPLVSLKWKQVTHVARSVLSGQNTL</sequence>
<organism evidence="2 3">
    <name type="scientific">Trichomonas vaginalis (strain ATCC PRA-98 / G3)</name>
    <dbReference type="NCBI Taxonomy" id="412133"/>
    <lineage>
        <taxon>Eukaryota</taxon>
        <taxon>Metamonada</taxon>
        <taxon>Parabasalia</taxon>
        <taxon>Trichomonadida</taxon>
        <taxon>Trichomonadidae</taxon>
        <taxon>Trichomonas</taxon>
    </lineage>
</organism>
<name>A2FQR2_TRIV3</name>
<dbReference type="KEGG" id="tva:4750484"/>
<reference evidence="2" key="2">
    <citation type="journal article" date="2007" name="Science">
        <title>Draft genome sequence of the sexually transmitted pathogen Trichomonas vaginalis.</title>
        <authorList>
            <person name="Carlton J.M."/>
            <person name="Hirt R.P."/>
            <person name="Silva J.C."/>
            <person name="Delcher A.L."/>
            <person name="Schatz M."/>
            <person name="Zhao Q."/>
            <person name="Wortman J.R."/>
            <person name="Bidwell S.L."/>
            <person name="Alsmark U.C.M."/>
            <person name="Besteiro S."/>
            <person name="Sicheritz-Ponten T."/>
            <person name="Noel C.J."/>
            <person name="Dacks J.B."/>
            <person name="Foster P.G."/>
            <person name="Simillion C."/>
            <person name="Van de Peer Y."/>
            <person name="Miranda-Saavedra D."/>
            <person name="Barton G.J."/>
            <person name="Westrop G.D."/>
            <person name="Mueller S."/>
            <person name="Dessi D."/>
            <person name="Fiori P.L."/>
            <person name="Ren Q."/>
            <person name="Paulsen I."/>
            <person name="Zhang H."/>
            <person name="Bastida-Corcuera F.D."/>
            <person name="Simoes-Barbosa A."/>
            <person name="Brown M.T."/>
            <person name="Hayes R.D."/>
            <person name="Mukherjee M."/>
            <person name="Okumura C.Y."/>
            <person name="Schneider R."/>
            <person name="Smith A.J."/>
            <person name="Vanacova S."/>
            <person name="Villalvazo M."/>
            <person name="Haas B.J."/>
            <person name="Pertea M."/>
            <person name="Feldblyum T.V."/>
            <person name="Utterback T.R."/>
            <person name="Shu C.L."/>
            <person name="Osoegawa K."/>
            <person name="de Jong P.J."/>
            <person name="Hrdy I."/>
            <person name="Horvathova L."/>
            <person name="Zubacova Z."/>
            <person name="Dolezal P."/>
            <person name="Malik S.B."/>
            <person name="Logsdon J.M. Jr."/>
            <person name="Henze K."/>
            <person name="Gupta A."/>
            <person name="Wang C.C."/>
            <person name="Dunne R.L."/>
            <person name="Upcroft J.A."/>
            <person name="Upcroft P."/>
            <person name="White O."/>
            <person name="Salzberg S.L."/>
            <person name="Tang P."/>
            <person name="Chiu C.-H."/>
            <person name="Lee Y.-S."/>
            <person name="Embley T.M."/>
            <person name="Coombs G.H."/>
            <person name="Mottram J.C."/>
            <person name="Tachezy J."/>
            <person name="Fraser-Liggett C.M."/>
            <person name="Johnson P.J."/>
        </authorList>
    </citation>
    <scope>NUCLEOTIDE SEQUENCE [LARGE SCALE GENOMIC DNA]</scope>
    <source>
        <strain evidence="2">G3</strain>
    </source>
</reference>
<accession>A2FQR2</accession>
<protein>
    <submittedName>
        <fullName evidence="2">Uncharacterized protein</fullName>
    </submittedName>
</protein>
<dbReference type="InParanoid" id="A2FQR2"/>
<gene>
    <name evidence="2" type="ORF">TVAG_373710</name>
</gene>
<dbReference type="RefSeq" id="XP_001305701.1">
    <property type="nucleotide sequence ID" value="XM_001305700.1"/>
</dbReference>
<dbReference type="Proteomes" id="UP000001542">
    <property type="component" value="Unassembled WGS sequence"/>
</dbReference>
<reference evidence="2" key="1">
    <citation type="submission" date="2006-10" db="EMBL/GenBank/DDBJ databases">
        <authorList>
            <person name="Amadeo P."/>
            <person name="Zhao Q."/>
            <person name="Wortman J."/>
            <person name="Fraser-Liggett C."/>
            <person name="Carlton J."/>
        </authorList>
    </citation>
    <scope>NUCLEOTIDE SEQUENCE</scope>
    <source>
        <strain evidence="2">G3</strain>
    </source>
</reference>
<keyword evidence="3" id="KW-1185">Reference proteome</keyword>